<gene>
    <name evidence="2" type="ordered locus">PB2503_02902</name>
</gene>
<keyword evidence="1" id="KW-1133">Transmembrane helix</keyword>
<proteinExistence type="predicted"/>
<sequence length="243" mass="25798">MYKMSQGEDPKAMMGVDPRVPSPHFHRYTFVTIKVGAMTGRTKKLFGGAGISLVALTAAMALSDRSDATMTTAPTLDRGEVIVVDPQATASVMTPAAIDELSAPALTDRPALLPSDRHMRWALGAAFGALLGTAFAAFGAHRLLRWITEGRQTVGQLTQTAARHSRAIAKSASQTLGRSLKTPARRLAKGSGYLTLAAVTLLLLDLSWKASLTVGIGTLGVAAIDRWSLQHRKRVHGKETGAT</sequence>
<organism evidence="2 3">
    <name type="scientific">Parvularcula bermudensis (strain ATCC BAA-594 / HTCC2503 / KCTC 12087)</name>
    <dbReference type="NCBI Taxonomy" id="314260"/>
    <lineage>
        <taxon>Bacteria</taxon>
        <taxon>Pseudomonadati</taxon>
        <taxon>Pseudomonadota</taxon>
        <taxon>Alphaproteobacteria</taxon>
        <taxon>Parvularculales</taxon>
        <taxon>Parvularculaceae</taxon>
        <taxon>Parvularcula</taxon>
    </lineage>
</organism>
<reference evidence="3" key="1">
    <citation type="submission" date="2010-08" db="EMBL/GenBank/DDBJ databases">
        <title>Genome sequence of Parvularcula bermudensis HTCC2503.</title>
        <authorList>
            <person name="Kang D.-M."/>
            <person name="Oh H.-M."/>
            <person name="Cho J.-C."/>
        </authorList>
    </citation>
    <scope>NUCLEOTIDE SEQUENCE [LARGE SCALE GENOMIC DNA]</scope>
    <source>
        <strain evidence="3">ATCC BAA-594 / HTCC2503 / KCTC 12087</strain>
    </source>
</reference>
<dbReference type="EMBL" id="CP002156">
    <property type="protein sequence ID" value="ADM08657.1"/>
    <property type="molecule type" value="Genomic_DNA"/>
</dbReference>
<accession>E0TCZ8</accession>
<dbReference type="STRING" id="314260.PB2503_02902"/>
<reference evidence="2 3" key="2">
    <citation type="journal article" date="2011" name="J. Bacteriol.">
        <title>Complete genome sequence of strain HTCC2503T of Parvularcula bermudensis, the type species of the order "Parvularculales" in the class Alphaproteobacteria.</title>
        <authorList>
            <person name="Oh H.M."/>
            <person name="Kang I."/>
            <person name="Vergin K.L."/>
            <person name="Kang D."/>
            <person name="Rhee K.H."/>
            <person name="Giovannoni S.J."/>
            <person name="Cho J.C."/>
        </authorList>
    </citation>
    <scope>NUCLEOTIDE SEQUENCE [LARGE SCALE GENOMIC DNA]</scope>
    <source>
        <strain evidence="3">ATCC BAA-594 / HTCC2503 / KCTC 12087</strain>
    </source>
</reference>
<evidence type="ECO:0008006" key="4">
    <source>
        <dbReference type="Google" id="ProtNLM"/>
    </source>
</evidence>
<keyword evidence="1" id="KW-0472">Membrane</keyword>
<protein>
    <recommendedName>
        <fullName evidence="4">Transmembrane protein</fullName>
    </recommendedName>
</protein>
<feature type="transmembrane region" description="Helical" evidence="1">
    <location>
        <begin position="121"/>
        <end position="141"/>
    </location>
</feature>
<keyword evidence="3" id="KW-1185">Reference proteome</keyword>
<dbReference type="AlphaFoldDB" id="E0TCZ8"/>
<keyword evidence="1" id="KW-0812">Transmembrane</keyword>
<feature type="transmembrane region" description="Helical" evidence="1">
    <location>
        <begin position="45"/>
        <end position="62"/>
    </location>
</feature>
<dbReference type="KEGG" id="pbr:PB2503_02902"/>
<name>E0TCZ8_PARBH</name>
<dbReference type="HOGENOM" id="CLU_1141728_0_0_5"/>
<dbReference type="Proteomes" id="UP000001302">
    <property type="component" value="Chromosome"/>
</dbReference>
<evidence type="ECO:0000313" key="2">
    <source>
        <dbReference type="EMBL" id="ADM08657.1"/>
    </source>
</evidence>
<evidence type="ECO:0000313" key="3">
    <source>
        <dbReference type="Proteomes" id="UP000001302"/>
    </source>
</evidence>
<evidence type="ECO:0000256" key="1">
    <source>
        <dbReference type="SAM" id="Phobius"/>
    </source>
</evidence>